<proteinExistence type="predicted"/>
<dbReference type="InterPro" id="IPR045502">
    <property type="entry name" value="DUF6489"/>
</dbReference>
<dbReference type="Proteomes" id="UP000249065">
    <property type="component" value="Unassembled WGS sequence"/>
</dbReference>
<dbReference type="AlphaFoldDB" id="A0A327MFT4"/>
<accession>A0A327MFT4</accession>
<dbReference type="RefSeq" id="WP_111469790.1">
    <property type="nucleotide sequence ID" value="NZ_QLIX01000006.1"/>
</dbReference>
<evidence type="ECO:0000313" key="1">
    <source>
        <dbReference type="EMBL" id="RAI59038.1"/>
    </source>
</evidence>
<organism evidence="1 2">
    <name type="scientific">Roseicella frigidaeris</name>
    <dbReference type="NCBI Taxonomy" id="2230885"/>
    <lineage>
        <taxon>Bacteria</taxon>
        <taxon>Pseudomonadati</taxon>
        <taxon>Pseudomonadota</taxon>
        <taxon>Alphaproteobacteria</taxon>
        <taxon>Acetobacterales</taxon>
        <taxon>Roseomonadaceae</taxon>
        <taxon>Roseicella</taxon>
    </lineage>
</organism>
<comment type="caution">
    <text evidence="1">The sequence shown here is derived from an EMBL/GenBank/DDBJ whole genome shotgun (WGS) entry which is preliminary data.</text>
</comment>
<sequence length="90" mass="9876">MKVNVEIDCTPEEARRFLGLPDLRPMQDAVMAKVQQQMLDAVDALSPETLLKTWMPLAPQTPEQMREAMASMFRLFTPGAGSSGGRPGKG</sequence>
<name>A0A327MFT4_9PROT</name>
<dbReference type="OrthoDB" id="5740990at2"/>
<dbReference type="Pfam" id="PF20099">
    <property type="entry name" value="DUF6489"/>
    <property type="match status" value="1"/>
</dbReference>
<dbReference type="EMBL" id="QLIX01000006">
    <property type="protein sequence ID" value="RAI59038.1"/>
    <property type="molecule type" value="Genomic_DNA"/>
</dbReference>
<keyword evidence="2" id="KW-1185">Reference proteome</keyword>
<protein>
    <recommendedName>
        <fullName evidence="3">Ribosomal protein S1</fullName>
    </recommendedName>
</protein>
<evidence type="ECO:0000313" key="2">
    <source>
        <dbReference type="Proteomes" id="UP000249065"/>
    </source>
</evidence>
<gene>
    <name evidence="1" type="ORF">DOO78_10905</name>
</gene>
<reference evidence="2" key="1">
    <citation type="submission" date="2018-06" db="EMBL/GenBank/DDBJ databases">
        <authorList>
            <person name="Khan S.A."/>
        </authorList>
    </citation>
    <scope>NUCLEOTIDE SEQUENCE [LARGE SCALE GENOMIC DNA]</scope>
    <source>
        <strain evidence="2">DB-1506</strain>
    </source>
</reference>
<evidence type="ECO:0008006" key="3">
    <source>
        <dbReference type="Google" id="ProtNLM"/>
    </source>
</evidence>